<evidence type="ECO:0000313" key="2">
    <source>
        <dbReference type="Proteomes" id="UP000255125"/>
    </source>
</evidence>
<protein>
    <submittedName>
        <fullName evidence="1">Uncharacterized protein</fullName>
    </submittedName>
</protein>
<name>A0A379ID43_PSEFL</name>
<dbReference type="AlphaFoldDB" id="A0A379ID43"/>
<evidence type="ECO:0000313" key="1">
    <source>
        <dbReference type="EMBL" id="SUD30702.1"/>
    </source>
</evidence>
<accession>A0A379ID43</accession>
<reference evidence="1 2" key="1">
    <citation type="submission" date="2018-06" db="EMBL/GenBank/DDBJ databases">
        <authorList>
            <consortium name="Pathogen Informatics"/>
            <person name="Doyle S."/>
        </authorList>
    </citation>
    <scope>NUCLEOTIDE SEQUENCE [LARGE SCALE GENOMIC DNA]</scope>
    <source>
        <strain evidence="1 2">NCTC10392</strain>
    </source>
</reference>
<gene>
    <name evidence="1" type="ORF">NCTC10392_02624</name>
</gene>
<proteinExistence type="predicted"/>
<dbReference type="Proteomes" id="UP000255125">
    <property type="component" value="Unassembled WGS sequence"/>
</dbReference>
<dbReference type="EMBL" id="UGUS01000002">
    <property type="protein sequence ID" value="SUD30702.1"/>
    <property type="molecule type" value="Genomic_DNA"/>
</dbReference>
<sequence>MKSPCARTYCEALVQHTECSAERKADTLKLIAYVRDWHS</sequence>
<organism evidence="1 2">
    <name type="scientific">Pseudomonas fluorescens</name>
    <dbReference type="NCBI Taxonomy" id="294"/>
    <lineage>
        <taxon>Bacteria</taxon>
        <taxon>Pseudomonadati</taxon>
        <taxon>Pseudomonadota</taxon>
        <taxon>Gammaproteobacteria</taxon>
        <taxon>Pseudomonadales</taxon>
        <taxon>Pseudomonadaceae</taxon>
        <taxon>Pseudomonas</taxon>
    </lineage>
</organism>